<dbReference type="EMBL" id="GBRH01272857">
    <property type="protein sequence ID" value="JAD25038.1"/>
    <property type="molecule type" value="Transcribed_RNA"/>
</dbReference>
<organism evidence="1">
    <name type="scientific">Arundo donax</name>
    <name type="common">Giant reed</name>
    <name type="synonym">Donax arundinaceus</name>
    <dbReference type="NCBI Taxonomy" id="35708"/>
    <lineage>
        <taxon>Eukaryota</taxon>
        <taxon>Viridiplantae</taxon>
        <taxon>Streptophyta</taxon>
        <taxon>Embryophyta</taxon>
        <taxon>Tracheophyta</taxon>
        <taxon>Spermatophyta</taxon>
        <taxon>Magnoliopsida</taxon>
        <taxon>Liliopsida</taxon>
        <taxon>Poales</taxon>
        <taxon>Poaceae</taxon>
        <taxon>PACMAD clade</taxon>
        <taxon>Arundinoideae</taxon>
        <taxon>Arundineae</taxon>
        <taxon>Arundo</taxon>
    </lineage>
</organism>
<name>A0A0A8YGT0_ARUDO</name>
<protein>
    <submittedName>
        <fullName evidence="1">Uncharacterized protein</fullName>
    </submittedName>
</protein>
<sequence>MGNWGFWSVRWKIDNSLTNFAVHITCSTFCLREPVLLQSSLLPSNWGDYSE</sequence>
<accession>A0A0A8YGT0</accession>
<reference evidence="1" key="1">
    <citation type="submission" date="2014-09" db="EMBL/GenBank/DDBJ databases">
        <authorList>
            <person name="Magalhaes I.L.F."/>
            <person name="Oliveira U."/>
            <person name="Santos F.R."/>
            <person name="Vidigal T.H.D.A."/>
            <person name="Brescovit A.D."/>
            <person name="Santos A.J."/>
        </authorList>
    </citation>
    <scope>NUCLEOTIDE SEQUENCE</scope>
    <source>
        <tissue evidence="1">Shoot tissue taken approximately 20 cm above the soil surface</tissue>
    </source>
</reference>
<evidence type="ECO:0000313" key="1">
    <source>
        <dbReference type="EMBL" id="JAD25038.1"/>
    </source>
</evidence>
<dbReference type="AlphaFoldDB" id="A0A0A8YGT0"/>
<proteinExistence type="predicted"/>
<reference evidence="1" key="2">
    <citation type="journal article" date="2015" name="Data Brief">
        <title>Shoot transcriptome of the giant reed, Arundo donax.</title>
        <authorList>
            <person name="Barrero R.A."/>
            <person name="Guerrero F.D."/>
            <person name="Moolhuijzen P."/>
            <person name="Goolsby J.A."/>
            <person name="Tidwell J."/>
            <person name="Bellgard S.E."/>
            <person name="Bellgard M.I."/>
        </authorList>
    </citation>
    <scope>NUCLEOTIDE SEQUENCE</scope>
    <source>
        <tissue evidence="1">Shoot tissue taken approximately 20 cm above the soil surface</tissue>
    </source>
</reference>